<dbReference type="GO" id="GO:0006417">
    <property type="term" value="P:regulation of translation"/>
    <property type="evidence" value="ECO:0007669"/>
    <property type="project" value="UniProtKB-KW"/>
</dbReference>
<feature type="repeat" description="Pumilio" evidence="7">
    <location>
        <begin position="749"/>
        <end position="784"/>
    </location>
</feature>
<dbReference type="FunFam" id="1.25.10.10:FF:000004">
    <property type="entry name" value="Pumilio homolog 1 isoform 2"/>
    <property type="match status" value="1"/>
</dbReference>
<gene>
    <name evidence="9" type="ORF">CFOL_v3_06050</name>
</gene>
<evidence type="ECO:0000313" key="10">
    <source>
        <dbReference type="Proteomes" id="UP000187406"/>
    </source>
</evidence>
<dbReference type="Pfam" id="PF07990">
    <property type="entry name" value="NABP"/>
    <property type="match status" value="1"/>
</dbReference>
<dbReference type="SMART" id="SM00025">
    <property type="entry name" value="Pumilio"/>
    <property type="match status" value="8"/>
</dbReference>
<comment type="caution">
    <text evidence="9">The sequence shown here is derived from an EMBL/GenBank/DDBJ whole genome shotgun (WGS) entry which is preliminary data.</text>
</comment>
<comment type="subcellular location">
    <subcellularLocation>
        <location evidence="1">Cytoplasm</location>
    </subcellularLocation>
</comment>
<dbReference type="PROSITE" id="PS50302">
    <property type="entry name" value="PUM"/>
    <property type="match status" value="8"/>
</dbReference>
<dbReference type="GO" id="GO:0005737">
    <property type="term" value="C:cytoplasm"/>
    <property type="evidence" value="ECO:0007669"/>
    <property type="project" value="UniProtKB-SubCell"/>
</dbReference>
<evidence type="ECO:0000256" key="6">
    <source>
        <dbReference type="ARBA" id="ARBA00055193"/>
    </source>
</evidence>
<dbReference type="InterPro" id="IPR016024">
    <property type="entry name" value="ARM-type_fold"/>
</dbReference>
<reference evidence="10" key="1">
    <citation type="submission" date="2016-04" db="EMBL/GenBank/DDBJ databases">
        <title>Cephalotus genome sequencing.</title>
        <authorList>
            <person name="Fukushima K."/>
            <person name="Hasebe M."/>
            <person name="Fang X."/>
        </authorList>
    </citation>
    <scope>NUCLEOTIDE SEQUENCE [LARGE SCALE GENOMIC DNA]</scope>
    <source>
        <strain evidence="10">cv. St1</strain>
    </source>
</reference>
<dbReference type="AlphaFoldDB" id="A0A1Q3B3F3"/>
<dbReference type="PANTHER" id="PTHR12537:SF12">
    <property type="entry name" value="MATERNAL PROTEIN PUMILIO"/>
    <property type="match status" value="1"/>
</dbReference>
<dbReference type="EMBL" id="BDDD01000259">
    <property type="protein sequence ID" value="GAV62527.1"/>
    <property type="molecule type" value="Genomic_DNA"/>
</dbReference>
<dbReference type="Proteomes" id="UP000187406">
    <property type="component" value="Unassembled WGS sequence"/>
</dbReference>
<dbReference type="Gene3D" id="1.25.10.10">
    <property type="entry name" value="Leucine-rich Repeat Variant"/>
    <property type="match status" value="1"/>
</dbReference>
<dbReference type="InterPro" id="IPR012940">
    <property type="entry name" value="NABP"/>
</dbReference>
<protein>
    <submittedName>
        <fullName evidence="9">PUF domain-containing protein/NABP domain-containing protein</fullName>
    </submittedName>
</protein>
<keyword evidence="4" id="KW-0810">Translation regulation</keyword>
<keyword evidence="2" id="KW-0963">Cytoplasm</keyword>
<feature type="repeat" description="Pumilio" evidence="7">
    <location>
        <begin position="858"/>
        <end position="893"/>
    </location>
</feature>
<evidence type="ECO:0000256" key="1">
    <source>
        <dbReference type="ARBA" id="ARBA00004496"/>
    </source>
</evidence>
<dbReference type="CDD" id="cd07920">
    <property type="entry name" value="Pumilio"/>
    <property type="match status" value="1"/>
</dbReference>
<feature type="repeat" description="Pumilio" evidence="7">
    <location>
        <begin position="894"/>
        <end position="929"/>
    </location>
</feature>
<dbReference type="PROSITE" id="PS50303">
    <property type="entry name" value="PUM_HD"/>
    <property type="match status" value="1"/>
</dbReference>
<evidence type="ECO:0000256" key="3">
    <source>
        <dbReference type="ARBA" id="ARBA00022737"/>
    </source>
</evidence>
<dbReference type="OrthoDB" id="668540at2759"/>
<evidence type="ECO:0000256" key="5">
    <source>
        <dbReference type="ARBA" id="ARBA00022884"/>
    </source>
</evidence>
<dbReference type="GO" id="GO:0003729">
    <property type="term" value="F:mRNA binding"/>
    <property type="evidence" value="ECO:0007669"/>
    <property type="project" value="UniProtKB-ARBA"/>
</dbReference>
<accession>A0A1Q3B3F3</accession>
<dbReference type="SUPFAM" id="SSF48371">
    <property type="entry name" value="ARM repeat"/>
    <property type="match status" value="1"/>
</dbReference>
<proteinExistence type="predicted"/>
<dbReference type="Pfam" id="PF00806">
    <property type="entry name" value="PUF"/>
    <property type="match status" value="8"/>
</dbReference>
<dbReference type="PANTHER" id="PTHR12537">
    <property type="entry name" value="RNA BINDING PROTEIN PUMILIO-RELATED"/>
    <property type="match status" value="1"/>
</dbReference>
<feature type="domain" description="PUM-HD" evidence="8">
    <location>
        <begin position="656"/>
        <end position="997"/>
    </location>
</feature>
<sequence>MLPTLDPNGKLEDTSQSELELMLQAHHHRQIMIRERELNIYRSGSAPPTVEGSRNAVDSLFRNPGFGELNSIRHSNSGNNNRMLSEDELRSHPAYLSYYYMNDNINPRLPPPLLSKEDWRVAQRFQASGSSFGGTGDWMKKKAVGDGDNSSLFAMQLGLSAQNDLMELRNVSGRNQSSQASVEWLDRGTDGLNGFSSAGLGGRKKSFADILQEGLDRPASLSGHLSRPASRNAIGDFVDMTDISDPHPAGLCDGVESIESLYSGAAPLGLVGVQSQATASHAFSSAVVSSLSRSTTPELQKVVRFPGSGLPPVGSRAGPVEKRHAVGATVQNGHSSGMVEPAEMAATLAGLSLSKHRHADENSLVHSELQVNLEKQPDFPFNMSNGHSQRLQQRVIEKSGAENLPLYSNYADLARRNGILTNSNASRISCDEKINIPRRTSSSASLHSNYSSSGFGGLEGAKVNHQNTDVRSMDAYSVKQTPNLVAMNHLGAGSVLDGGNEGKRINRLGNQIGPDLSPFMDPDYVQNLQRTSDDQVHAAAGLIDHSQVRDFFGGSRGDLDGLQNVYLEMLLAQQKQQYELPLLGNYGDLSHGYYGNPSLYGIAYPGNPMANSLHPSVGLGSSQNDQLSRFTSPMRNPMRGSIGSWHSDIGSNMEGSFAPSLLEVFKNNKIKPIELSDIVGHVVDFSMDQYGSRFIQQKLETASVEYKSKIFPEIIPHARTLMTDVFGNYVIQKFFEHGTESQRKELASQLTGHVLPLSLQMYGCRVIQKALEVIGVDQQTGIVQELVGSIMKCVRDQNGNHVIQKCIECVPQDRIQFIISSFYGQVISLSTHPYGCRVIQRVLEHCDDLNTQQIIMDEIMQSVCTLAQDQYGNYVIQHVLEHGKPHERSAIITQLAGQIVKMSQQKFASNVVEKCLTFGGPEERQLLVKEMLGTTDENEPLQAMMKDPFGNYVVQKVLETCDDQSLQLILSRIKVHLNAVKRYTYGKHIVSRVEKLIMTGERRIGLSSSISS</sequence>
<organism evidence="9 10">
    <name type="scientific">Cephalotus follicularis</name>
    <name type="common">Albany pitcher plant</name>
    <dbReference type="NCBI Taxonomy" id="3775"/>
    <lineage>
        <taxon>Eukaryota</taxon>
        <taxon>Viridiplantae</taxon>
        <taxon>Streptophyta</taxon>
        <taxon>Embryophyta</taxon>
        <taxon>Tracheophyta</taxon>
        <taxon>Spermatophyta</taxon>
        <taxon>Magnoliopsida</taxon>
        <taxon>eudicotyledons</taxon>
        <taxon>Gunneridae</taxon>
        <taxon>Pentapetalae</taxon>
        <taxon>rosids</taxon>
        <taxon>fabids</taxon>
        <taxon>Oxalidales</taxon>
        <taxon>Cephalotaceae</taxon>
        <taxon>Cephalotus</taxon>
    </lineage>
</organism>
<dbReference type="STRING" id="3775.A0A1Q3B3F3"/>
<keyword evidence="10" id="KW-1185">Reference proteome</keyword>
<keyword evidence="5" id="KW-0694">RNA-binding</keyword>
<dbReference type="InterPro" id="IPR033133">
    <property type="entry name" value="PUM-HD"/>
</dbReference>
<dbReference type="InParanoid" id="A0A1Q3B3F3"/>
<name>A0A1Q3B3F3_CEPFO</name>
<evidence type="ECO:0000256" key="4">
    <source>
        <dbReference type="ARBA" id="ARBA00022845"/>
    </source>
</evidence>
<evidence type="ECO:0000313" key="9">
    <source>
        <dbReference type="EMBL" id="GAV62527.1"/>
    </source>
</evidence>
<evidence type="ECO:0000259" key="8">
    <source>
        <dbReference type="PROSITE" id="PS50303"/>
    </source>
</evidence>
<evidence type="ECO:0000256" key="7">
    <source>
        <dbReference type="PROSITE-ProRule" id="PRU00317"/>
    </source>
</evidence>
<keyword evidence="3" id="KW-0677">Repeat</keyword>
<feature type="repeat" description="Pumilio" evidence="7">
    <location>
        <begin position="785"/>
        <end position="820"/>
    </location>
</feature>
<feature type="repeat" description="Pumilio" evidence="7">
    <location>
        <begin position="930"/>
        <end position="971"/>
    </location>
</feature>
<feature type="repeat" description="Pumilio" evidence="7">
    <location>
        <begin position="713"/>
        <end position="748"/>
    </location>
</feature>
<feature type="repeat" description="Pumilio" evidence="7">
    <location>
        <begin position="677"/>
        <end position="712"/>
    </location>
</feature>
<dbReference type="FunCoup" id="A0A1Q3B3F3">
    <property type="interactions" value="215"/>
</dbReference>
<dbReference type="InterPro" id="IPR033712">
    <property type="entry name" value="Pumilio_RNA-bd"/>
</dbReference>
<dbReference type="InterPro" id="IPR011989">
    <property type="entry name" value="ARM-like"/>
</dbReference>
<evidence type="ECO:0000256" key="2">
    <source>
        <dbReference type="ARBA" id="ARBA00022490"/>
    </source>
</evidence>
<dbReference type="InterPro" id="IPR001313">
    <property type="entry name" value="Pumilio_RNA-bd_rpt"/>
</dbReference>
<comment type="function">
    <text evidence="6">Sequence-specific RNA-binding protein that regulates translation and mRNA stability by binding the 3'-UTR of target mRNAs. Binds the APUM-binding elements (APBEs) in the 3'-UTR mRNA sequence of CLV1, PNH, WUS and FAS2.</text>
</comment>
<feature type="repeat" description="Pumilio" evidence="7">
    <location>
        <begin position="821"/>
        <end position="857"/>
    </location>
</feature>